<sequence>MNASTGKPMVVLLAYLHLNTSQRRDRKLRKQTLQMAGSEVSSLWKCNWIPSRERSNSNSVGGGDGKGSLSKRNPVIQSWFEQRVISDDVCLDRF</sequence>
<reference evidence="2 3" key="1">
    <citation type="submission" date="2023-09" db="EMBL/GenBank/DDBJ databases">
        <title>Nesidiocoris tenuis whole genome shotgun sequence.</title>
        <authorList>
            <person name="Shibata T."/>
            <person name="Shimoda M."/>
            <person name="Kobayashi T."/>
            <person name="Uehara T."/>
        </authorList>
    </citation>
    <scope>NUCLEOTIDE SEQUENCE [LARGE SCALE GENOMIC DNA]</scope>
    <source>
        <strain evidence="2 3">Japan</strain>
    </source>
</reference>
<protein>
    <submittedName>
        <fullName evidence="2">Uncharacterized protein</fullName>
    </submittedName>
</protein>
<dbReference type="Proteomes" id="UP001307889">
    <property type="component" value="Chromosome 12"/>
</dbReference>
<dbReference type="EMBL" id="AP028920">
    <property type="protein sequence ID" value="BET01097.1"/>
    <property type="molecule type" value="Genomic_DNA"/>
</dbReference>
<accession>A0ABN7B9M9</accession>
<feature type="region of interest" description="Disordered" evidence="1">
    <location>
        <begin position="51"/>
        <end position="71"/>
    </location>
</feature>
<evidence type="ECO:0000313" key="2">
    <source>
        <dbReference type="EMBL" id="BET01097.1"/>
    </source>
</evidence>
<keyword evidence="3" id="KW-1185">Reference proteome</keyword>
<name>A0ABN7B9M9_9HEMI</name>
<proteinExistence type="predicted"/>
<evidence type="ECO:0000313" key="3">
    <source>
        <dbReference type="Proteomes" id="UP001307889"/>
    </source>
</evidence>
<evidence type="ECO:0000256" key="1">
    <source>
        <dbReference type="SAM" id="MobiDB-lite"/>
    </source>
</evidence>
<organism evidence="2 3">
    <name type="scientific">Nesidiocoris tenuis</name>
    <dbReference type="NCBI Taxonomy" id="355587"/>
    <lineage>
        <taxon>Eukaryota</taxon>
        <taxon>Metazoa</taxon>
        <taxon>Ecdysozoa</taxon>
        <taxon>Arthropoda</taxon>
        <taxon>Hexapoda</taxon>
        <taxon>Insecta</taxon>
        <taxon>Pterygota</taxon>
        <taxon>Neoptera</taxon>
        <taxon>Paraneoptera</taxon>
        <taxon>Hemiptera</taxon>
        <taxon>Heteroptera</taxon>
        <taxon>Panheteroptera</taxon>
        <taxon>Cimicomorpha</taxon>
        <taxon>Miridae</taxon>
        <taxon>Dicyphina</taxon>
        <taxon>Nesidiocoris</taxon>
    </lineage>
</organism>
<gene>
    <name evidence="2" type="ORF">NTJ_13913</name>
</gene>